<dbReference type="EMBL" id="ML978070">
    <property type="protein sequence ID" value="KAF2014414.1"/>
    <property type="molecule type" value="Genomic_DNA"/>
</dbReference>
<dbReference type="GO" id="GO:0032259">
    <property type="term" value="P:methylation"/>
    <property type="evidence" value="ECO:0007669"/>
    <property type="project" value="UniProtKB-KW"/>
</dbReference>
<name>A0A6A5XPZ1_9PLEO</name>
<dbReference type="Proteomes" id="UP000799778">
    <property type="component" value="Unassembled WGS sequence"/>
</dbReference>
<dbReference type="RefSeq" id="XP_033382753.1">
    <property type="nucleotide sequence ID" value="XM_033521977.1"/>
</dbReference>
<dbReference type="GeneID" id="54279374"/>
<protein>
    <submittedName>
        <fullName evidence="2">S-adenosyl-L-methionine-dependent methyltransferase</fullName>
    </submittedName>
</protein>
<evidence type="ECO:0000259" key="1">
    <source>
        <dbReference type="Pfam" id="PF13649"/>
    </source>
</evidence>
<dbReference type="Gene3D" id="3.40.50.150">
    <property type="entry name" value="Vaccinia Virus protein VP39"/>
    <property type="match status" value="1"/>
</dbReference>
<accession>A0A6A5XPZ1</accession>
<dbReference type="OrthoDB" id="2013972at2759"/>
<dbReference type="CDD" id="cd02440">
    <property type="entry name" value="AdoMet_MTases"/>
    <property type="match status" value="1"/>
</dbReference>
<keyword evidence="3" id="KW-1185">Reference proteome</keyword>
<keyword evidence="2" id="KW-0489">Methyltransferase</keyword>
<reference evidence="2" key="1">
    <citation type="journal article" date="2020" name="Stud. Mycol.">
        <title>101 Dothideomycetes genomes: a test case for predicting lifestyles and emergence of pathogens.</title>
        <authorList>
            <person name="Haridas S."/>
            <person name="Albert R."/>
            <person name="Binder M."/>
            <person name="Bloem J."/>
            <person name="Labutti K."/>
            <person name="Salamov A."/>
            <person name="Andreopoulos B."/>
            <person name="Baker S."/>
            <person name="Barry K."/>
            <person name="Bills G."/>
            <person name="Bluhm B."/>
            <person name="Cannon C."/>
            <person name="Castanera R."/>
            <person name="Culley D."/>
            <person name="Daum C."/>
            <person name="Ezra D."/>
            <person name="Gonzalez J."/>
            <person name="Henrissat B."/>
            <person name="Kuo A."/>
            <person name="Liang C."/>
            <person name="Lipzen A."/>
            <person name="Lutzoni F."/>
            <person name="Magnuson J."/>
            <person name="Mondo S."/>
            <person name="Nolan M."/>
            <person name="Ohm R."/>
            <person name="Pangilinan J."/>
            <person name="Park H.-J."/>
            <person name="Ramirez L."/>
            <person name="Alfaro M."/>
            <person name="Sun H."/>
            <person name="Tritt A."/>
            <person name="Yoshinaga Y."/>
            <person name="Zwiers L.-H."/>
            <person name="Turgeon B."/>
            <person name="Goodwin S."/>
            <person name="Spatafora J."/>
            <person name="Crous P."/>
            <person name="Grigoriev I."/>
        </authorList>
    </citation>
    <scope>NUCLEOTIDE SEQUENCE</scope>
    <source>
        <strain evidence="2">CBS 175.79</strain>
    </source>
</reference>
<dbReference type="InterPro" id="IPR041698">
    <property type="entry name" value="Methyltransf_25"/>
</dbReference>
<dbReference type="SUPFAM" id="SSF53335">
    <property type="entry name" value="S-adenosyl-L-methionine-dependent methyltransferases"/>
    <property type="match status" value="1"/>
</dbReference>
<sequence length="279" mass="30797">MADEFTPKRAELQDARAYAELSSKFTQGIAEKAIDLFFPKAESLVIHDNGCGTGEVTRAILARSSVPSLTIKANDNDPLYVEAYAAAAKSNGWPAETFNMSADALDFEDNTFDISFANFVVFLIPDDGVPALREMHRTLKPGGTAIYTAWQLLPVFEPVQKATLATRGPNGPLLRTLPPIWQSGEFLAGLAAKAGFEKDNVRLETLSNKVPIKDIREFAENTWSRLGRPLTGWLQGDEESWDAAVDAFLEFCEASDSYERLENGEWLIEVRANVVFATK</sequence>
<dbReference type="InterPro" id="IPR029063">
    <property type="entry name" value="SAM-dependent_MTases_sf"/>
</dbReference>
<dbReference type="GO" id="GO:0008168">
    <property type="term" value="F:methyltransferase activity"/>
    <property type="evidence" value="ECO:0007669"/>
    <property type="project" value="UniProtKB-KW"/>
</dbReference>
<dbReference type="AlphaFoldDB" id="A0A6A5XPZ1"/>
<organism evidence="2 3">
    <name type="scientific">Aaosphaeria arxii CBS 175.79</name>
    <dbReference type="NCBI Taxonomy" id="1450172"/>
    <lineage>
        <taxon>Eukaryota</taxon>
        <taxon>Fungi</taxon>
        <taxon>Dikarya</taxon>
        <taxon>Ascomycota</taxon>
        <taxon>Pezizomycotina</taxon>
        <taxon>Dothideomycetes</taxon>
        <taxon>Pleosporomycetidae</taxon>
        <taxon>Pleosporales</taxon>
        <taxon>Pleosporales incertae sedis</taxon>
        <taxon>Aaosphaeria</taxon>
    </lineage>
</organism>
<proteinExistence type="predicted"/>
<evidence type="ECO:0000313" key="3">
    <source>
        <dbReference type="Proteomes" id="UP000799778"/>
    </source>
</evidence>
<feature type="domain" description="Methyltransferase" evidence="1">
    <location>
        <begin position="47"/>
        <end position="143"/>
    </location>
</feature>
<evidence type="ECO:0000313" key="2">
    <source>
        <dbReference type="EMBL" id="KAF2014414.1"/>
    </source>
</evidence>
<dbReference type="Pfam" id="PF13649">
    <property type="entry name" value="Methyltransf_25"/>
    <property type="match status" value="1"/>
</dbReference>
<keyword evidence="2" id="KW-0808">Transferase</keyword>
<gene>
    <name evidence="2" type="ORF">BU24DRAFT_213987</name>
</gene>